<evidence type="ECO:0000313" key="1">
    <source>
        <dbReference type="EMBL" id="KAJ7082100.1"/>
    </source>
</evidence>
<evidence type="ECO:0000313" key="2">
    <source>
        <dbReference type="Proteomes" id="UP001222325"/>
    </source>
</evidence>
<proteinExistence type="predicted"/>
<keyword evidence="2" id="KW-1185">Reference proteome</keyword>
<dbReference type="EMBL" id="JARJCN010000047">
    <property type="protein sequence ID" value="KAJ7082100.1"/>
    <property type="molecule type" value="Genomic_DNA"/>
</dbReference>
<dbReference type="AlphaFoldDB" id="A0AAD6XR99"/>
<reference evidence="1" key="1">
    <citation type="submission" date="2023-03" db="EMBL/GenBank/DDBJ databases">
        <title>Massive genome expansion in bonnet fungi (Mycena s.s.) driven by repeated elements and novel gene families across ecological guilds.</title>
        <authorList>
            <consortium name="Lawrence Berkeley National Laboratory"/>
            <person name="Harder C.B."/>
            <person name="Miyauchi S."/>
            <person name="Viragh M."/>
            <person name="Kuo A."/>
            <person name="Thoen E."/>
            <person name="Andreopoulos B."/>
            <person name="Lu D."/>
            <person name="Skrede I."/>
            <person name="Drula E."/>
            <person name="Henrissat B."/>
            <person name="Morin E."/>
            <person name="Kohler A."/>
            <person name="Barry K."/>
            <person name="LaButti K."/>
            <person name="Morin E."/>
            <person name="Salamov A."/>
            <person name="Lipzen A."/>
            <person name="Mereny Z."/>
            <person name="Hegedus B."/>
            <person name="Baldrian P."/>
            <person name="Stursova M."/>
            <person name="Weitz H."/>
            <person name="Taylor A."/>
            <person name="Grigoriev I.V."/>
            <person name="Nagy L.G."/>
            <person name="Martin F."/>
            <person name="Kauserud H."/>
        </authorList>
    </citation>
    <scope>NUCLEOTIDE SEQUENCE</scope>
    <source>
        <strain evidence="1">CBHHK173m</strain>
    </source>
</reference>
<name>A0AAD6XR99_9AGAR</name>
<protein>
    <submittedName>
        <fullName evidence="1">Uncharacterized protein</fullName>
    </submittedName>
</protein>
<comment type="caution">
    <text evidence="1">The sequence shown here is derived from an EMBL/GenBank/DDBJ whole genome shotgun (WGS) entry which is preliminary data.</text>
</comment>
<organism evidence="1 2">
    <name type="scientific">Mycena belliarum</name>
    <dbReference type="NCBI Taxonomy" id="1033014"/>
    <lineage>
        <taxon>Eukaryota</taxon>
        <taxon>Fungi</taxon>
        <taxon>Dikarya</taxon>
        <taxon>Basidiomycota</taxon>
        <taxon>Agaricomycotina</taxon>
        <taxon>Agaricomycetes</taxon>
        <taxon>Agaricomycetidae</taxon>
        <taxon>Agaricales</taxon>
        <taxon>Marasmiineae</taxon>
        <taxon>Mycenaceae</taxon>
        <taxon>Mycena</taxon>
    </lineage>
</organism>
<gene>
    <name evidence="1" type="ORF">B0H15DRAFT_785941</name>
</gene>
<accession>A0AAD6XR99</accession>
<sequence>MRIWVTNYRDETLDEMLRLEGRGNAAFHAKCAFCKRPDPLFRCARQTCLGPGMYCEVCIVDIHRQLPTHMVEMWSGEFFIPMPLNELAVEARVQLGHVPGTYCPKATSAHKDFVIMDTLGIR</sequence>
<dbReference type="Proteomes" id="UP001222325">
    <property type="component" value="Unassembled WGS sequence"/>
</dbReference>